<dbReference type="GO" id="GO:0046872">
    <property type="term" value="F:metal ion binding"/>
    <property type="evidence" value="ECO:0007669"/>
    <property type="project" value="UniProtKB-KW"/>
</dbReference>
<comment type="caution">
    <text evidence="11">The sequence shown here is derived from an EMBL/GenBank/DDBJ whole genome shotgun (WGS) entry which is preliminary data.</text>
</comment>
<protein>
    <recommendedName>
        <fullName evidence="3">FAD:protein FMN transferase</fullName>
        <ecNumber evidence="2">2.7.1.180</ecNumber>
    </recommendedName>
    <alternativeName>
        <fullName evidence="9">Flavin transferase</fullName>
    </alternativeName>
</protein>
<evidence type="ECO:0000256" key="4">
    <source>
        <dbReference type="ARBA" id="ARBA00022630"/>
    </source>
</evidence>
<evidence type="ECO:0000313" key="12">
    <source>
        <dbReference type="Proteomes" id="UP000541033"/>
    </source>
</evidence>
<dbReference type="GO" id="GO:0016740">
    <property type="term" value="F:transferase activity"/>
    <property type="evidence" value="ECO:0007669"/>
    <property type="project" value="UniProtKB-KW"/>
</dbReference>
<dbReference type="PANTHER" id="PTHR30040:SF2">
    <property type="entry name" value="FAD:PROTEIN FMN TRANSFERASE"/>
    <property type="match status" value="1"/>
</dbReference>
<sequence length="289" mass="30766">MPSFSFEAIGCPWQVDTGHELSPGAKTSILAKVRDFDQTWSRFRDDSVVATIARDGGQVEFPKESAELSALYRRVYELSGGSISPLVGGALEHLGYDASYRLTPLPGAAVTPLWDEHVRWSGTTFASDVPVTLDIGAAGKGFLAGLVGEIVAADGQTVYTVDASGDLVNVGSTIRVGLEHPFQPGKAVGIAELADSSLCASATNRRAWGQGLHHLLDARTGRPVEQIVAAWVICAQPGVADLLATALFTTEPAVVAEAFECEYVRMRSDGYIERSAGWPGEVFTRENVA</sequence>
<comment type="cofactor">
    <cofactor evidence="1">
        <name>Mg(2+)</name>
        <dbReference type="ChEBI" id="CHEBI:18420"/>
    </cofactor>
</comment>
<comment type="catalytic activity">
    <reaction evidence="10">
        <text>L-threonyl-[protein] + FAD = FMN-L-threonyl-[protein] + AMP + H(+)</text>
        <dbReference type="Rhea" id="RHEA:36847"/>
        <dbReference type="Rhea" id="RHEA-COMP:11060"/>
        <dbReference type="Rhea" id="RHEA-COMP:11061"/>
        <dbReference type="ChEBI" id="CHEBI:15378"/>
        <dbReference type="ChEBI" id="CHEBI:30013"/>
        <dbReference type="ChEBI" id="CHEBI:57692"/>
        <dbReference type="ChEBI" id="CHEBI:74257"/>
        <dbReference type="ChEBI" id="CHEBI:456215"/>
        <dbReference type="EC" id="2.7.1.180"/>
    </reaction>
</comment>
<keyword evidence="7" id="KW-0274">FAD</keyword>
<accession>A0A7X5R0R7</accession>
<keyword evidence="12" id="KW-1185">Reference proteome</keyword>
<evidence type="ECO:0000256" key="2">
    <source>
        <dbReference type="ARBA" id="ARBA00011955"/>
    </source>
</evidence>
<organism evidence="11 12">
    <name type="scientific">Lysinibacter cavernae</name>
    <dbReference type="NCBI Taxonomy" id="1640652"/>
    <lineage>
        <taxon>Bacteria</taxon>
        <taxon>Bacillati</taxon>
        <taxon>Actinomycetota</taxon>
        <taxon>Actinomycetes</taxon>
        <taxon>Micrococcales</taxon>
        <taxon>Microbacteriaceae</taxon>
        <taxon>Lysinibacter</taxon>
    </lineage>
</organism>
<evidence type="ECO:0000256" key="1">
    <source>
        <dbReference type="ARBA" id="ARBA00001946"/>
    </source>
</evidence>
<dbReference type="Pfam" id="PF02424">
    <property type="entry name" value="ApbE"/>
    <property type="match status" value="1"/>
</dbReference>
<keyword evidence="5" id="KW-0808">Transferase</keyword>
<evidence type="ECO:0000313" key="11">
    <source>
        <dbReference type="EMBL" id="NIH53471.1"/>
    </source>
</evidence>
<keyword evidence="11" id="KW-0449">Lipoprotein</keyword>
<dbReference type="EMBL" id="JAAMOX010000001">
    <property type="protein sequence ID" value="NIH53471.1"/>
    <property type="molecule type" value="Genomic_DNA"/>
</dbReference>
<gene>
    <name evidence="11" type="ORF">FHX76_001339</name>
</gene>
<reference evidence="11 12" key="1">
    <citation type="submission" date="2020-02" db="EMBL/GenBank/DDBJ databases">
        <title>Sequencing the genomes of 1000 actinobacteria strains.</title>
        <authorList>
            <person name="Klenk H.-P."/>
        </authorList>
    </citation>
    <scope>NUCLEOTIDE SEQUENCE [LARGE SCALE GENOMIC DNA]</scope>
    <source>
        <strain evidence="11 12">DSM 27960</strain>
    </source>
</reference>
<evidence type="ECO:0000256" key="6">
    <source>
        <dbReference type="ARBA" id="ARBA00022723"/>
    </source>
</evidence>
<evidence type="ECO:0000256" key="9">
    <source>
        <dbReference type="ARBA" id="ARBA00031306"/>
    </source>
</evidence>
<dbReference type="RefSeq" id="WP_167149104.1">
    <property type="nucleotide sequence ID" value="NZ_JAAMOX010000001.1"/>
</dbReference>
<dbReference type="PANTHER" id="PTHR30040">
    <property type="entry name" value="THIAMINE BIOSYNTHESIS LIPOPROTEIN APBE"/>
    <property type="match status" value="1"/>
</dbReference>
<dbReference type="Gene3D" id="3.10.520.10">
    <property type="entry name" value="ApbE-like domains"/>
    <property type="match status" value="1"/>
</dbReference>
<dbReference type="InterPro" id="IPR024932">
    <property type="entry name" value="ApbE"/>
</dbReference>
<evidence type="ECO:0000256" key="10">
    <source>
        <dbReference type="ARBA" id="ARBA00048540"/>
    </source>
</evidence>
<evidence type="ECO:0000256" key="5">
    <source>
        <dbReference type="ARBA" id="ARBA00022679"/>
    </source>
</evidence>
<dbReference type="InterPro" id="IPR003374">
    <property type="entry name" value="ApbE-like_sf"/>
</dbReference>
<name>A0A7X5R0R7_9MICO</name>
<keyword evidence="4" id="KW-0285">Flavoprotein</keyword>
<evidence type="ECO:0000256" key="8">
    <source>
        <dbReference type="ARBA" id="ARBA00022842"/>
    </source>
</evidence>
<dbReference type="SUPFAM" id="SSF143631">
    <property type="entry name" value="ApbE-like"/>
    <property type="match status" value="1"/>
</dbReference>
<keyword evidence="8" id="KW-0460">Magnesium</keyword>
<dbReference type="AlphaFoldDB" id="A0A7X5R0R7"/>
<proteinExistence type="predicted"/>
<dbReference type="EC" id="2.7.1.180" evidence="2"/>
<evidence type="ECO:0000256" key="7">
    <source>
        <dbReference type="ARBA" id="ARBA00022827"/>
    </source>
</evidence>
<keyword evidence="6" id="KW-0479">Metal-binding</keyword>
<dbReference type="Proteomes" id="UP000541033">
    <property type="component" value="Unassembled WGS sequence"/>
</dbReference>
<evidence type="ECO:0000256" key="3">
    <source>
        <dbReference type="ARBA" id="ARBA00016337"/>
    </source>
</evidence>